<evidence type="ECO:0000313" key="5">
    <source>
        <dbReference type="Proteomes" id="UP000327118"/>
    </source>
</evidence>
<dbReference type="Proteomes" id="UP000327118">
    <property type="component" value="Unassembled WGS sequence"/>
</dbReference>
<dbReference type="Pfam" id="PF00698">
    <property type="entry name" value="Acyl_transf_1"/>
    <property type="match status" value="1"/>
</dbReference>
<gene>
    <name evidence="4" type="ORF">BDV28DRAFT_146333</name>
</gene>
<dbReference type="SMART" id="SM00827">
    <property type="entry name" value="PKS_AT"/>
    <property type="match status" value="1"/>
</dbReference>
<keyword evidence="1" id="KW-0596">Phosphopantetheine</keyword>
<dbReference type="Gene3D" id="3.30.70.250">
    <property type="entry name" value="Malonyl-CoA ACP transacylase, ACP-binding"/>
    <property type="match status" value="1"/>
</dbReference>
<evidence type="ECO:0000256" key="2">
    <source>
        <dbReference type="ARBA" id="ARBA00022553"/>
    </source>
</evidence>
<dbReference type="GO" id="GO:0006633">
    <property type="term" value="P:fatty acid biosynthetic process"/>
    <property type="evidence" value="ECO:0007669"/>
    <property type="project" value="TreeGrafter"/>
</dbReference>
<dbReference type="InterPro" id="IPR050091">
    <property type="entry name" value="PKS_NRPS_Biosynth_Enz"/>
</dbReference>
<dbReference type="GO" id="GO:0004312">
    <property type="term" value="F:fatty acid synthase activity"/>
    <property type="evidence" value="ECO:0007669"/>
    <property type="project" value="TreeGrafter"/>
</dbReference>
<evidence type="ECO:0000256" key="1">
    <source>
        <dbReference type="ARBA" id="ARBA00022450"/>
    </source>
</evidence>
<reference evidence="5" key="1">
    <citation type="submission" date="2019-04" db="EMBL/GenBank/DDBJ databases">
        <title>Friends and foes A comparative genomics studyof 23 Aspergillus species from section Flavi.</title>
        <authorList>
            <consortium name="DOE Joint Genome Institute"/>
            <person name="Kjaerbolling I."/>
            <person name="Vesth T."/>
            <person name="Frisvad J.C."/>
            <person name="Nybo J.L."/>
            <person name="Theobald S."/>
            <person name="Kildgaard S."/>
            <person name="Isbrandt T."/>
            <person name="Kuo A."/>
            <person name="Sato A."/>
            <person name="Lyhne E.K."/>
            <person name="Kogle M.E."/>
            <person name="Wiebenga A."/>
            <person name="Kun R.S."/>
            <person name="Lubbers R.J."/>
            <person name="Makela M.R."/>
            <person name="Barry K."/>
            <person name="Chovatia M."/>
            <person name="Clum A."/>
            <person name="Daum C."/>
            <person name="Haridas S."/>
            <person name="He G."/>
            <person name="LaButti K."/>
            <person name="Lipzen A."/>
            <person name="Mondo S."/>
            <person name="Riley R."/>
            <person name="Salamov A."/>
            <person name="Simmons B.A."/>
            <person name="Magnuson J.K."/>
            <person name="Henrissat B."/>
            <person name="Mortensen U.H."/>
            <person name="Larsen T.O."/>
            <person name="Devries R.P."/>
            <person name="Grigoriev I.V."/>
            <person name="Machida M."/>
            <person name="Baker S.E."/>
            <person name="Andersen M.R."/>
        </authorList>
    </citation>
    <scope>NUCLEOTIDE SEQUENCE [LARGE SCALE GENOMIC DNA]</scope>
    <source>
        <strain evidence="5">CBS 553.77</strain>
    </source>
</reference>
<accession>A0A5N6ZEP6</accession>
<name>A0A5N6ZEP6_9EURO</name>
<dbReference type="EMBL" id="ML739056">
    <property type="protein sequence ID" value="KAE8355249.1"/>
    <property type="molecule type" value="Genomic_DNA"/>
</dbReference>
<keyword evidence="2" id="KW-0597">Phosphoprotein</keyword>
<sequence>MVNISAPMTKGFTVKYSVKRDSSIHSLPLYYHAVSEFPQDDLQTTFRELHNHSKDRRYPALAQFLEEATLAVREEVQQLPTPLRRPVLPLGPPIGYYETYPDAFNNDNASTALVGLGIGLLATAAVSLASSVADLSIVGAQADMDTIISVLEKDGYTCFTPNVAFTFHSAQTDPVLDEFEALTKSGVVFQNPYLPVIFPLLCKVVFDNRSITANYMRRATRETVNFLAALDVVQKIGIVNHETVWIEIGPHHVSVALVQSTFPSTNIAVPSFRRDYENWATLAQSLASLHLAGVVVDWRCLSIKMMMIMLVADGFLTR</sequence>
<dbReference type="InterPro" id="IPR001227">
    <property type="entry name" value="Ac_transferase_dom_sf"/>
</dbReference>
<evidence type="ECO:0000259" key="3">
    <source>
        <dbReference type="SMART" id="SM00827"/>
    </source>
</evidence>
<dbReference type="PANTHER" id="PTHR43775:SF37">
    <property type="entry name" value="SI:DKEY-61P9.11"/>
    <property type="match status" value="1"/>
</dbReference>
<dbReference type="OrthoDB" id="329835at2759"/>
<feature type="domain" description="Malonyl-CoA:ACP transacylase (MAT)" evidence="3">
    <location>
        <begin position="45"/>
        <end position="276"/>
    </location>
</feature>
<evidence type="ECO:0000313" key="4">
    <source>
        <dbReference type="EMBL" id="KAE8355249.1"/>
    </source>
</evidence>
<dbReference type="Gene3D" id="3.40.366.10">
    <property type="entry name" value="Malonyl-Coenzyme A Acyl Carrier Protein, domain 2"/>
    <property type="match status" value="1"/>
</dbReference>
<dbReference type="PANTHER" id="PTHR43775">
    <property type="entry name" value="FATTY ACID SYNTHASE"/>
    <property type="match status" value="1"/>
</dbReference>
<dbReference type="InterPro" id="IPR014043">
    <property type="entry name" value="Acyl_transferase_dom"/>
</dbReference>
<dbReference type="SUPFAM" id="SSF52151">
    <property type="entry name" value="FabD/lysophospholipase-like"/>
    <property type="match status" value="1"/>
</dbReference>
<protein>
    <recommendedName>
        <fullName evidence="3">Malonyl-CoA:ACP transacylase (MAT) domain-containing protein</fullName>
    </recommendedName>
</protein>
<dbReference type="AlphaFoldDB" id="A0A5N6ZEP6"/>
<proteinExistence type="predicted"/>
<dbReference type="InterPro" id="IPR016035">
    <property type="entry name" value="Acyl_Trfase/lysoPLipase"/>
</dbReference>
<organism evidence="4 5">
    <name type="scientific">Aspergillus coremiiformis</name>
    <dbReference type="NCBI Taxonomy" id="138285"/>
    <lineage>
        <taxon>Eukaryota</taxon>
        <taxon>Fungi</taxon>
        <taxon>Dikarya</taxon>
        <taxon>Ascomycota</taxon>
        <taxon>Pezizomycotina</taxon>
        <taxon>Eurotiomycetes</taxon>
        <taxon>Eurotiomycetidae</taxon>
        <taxon>Eurotiales</taxon>
        <taxon>Aspergillaceae</taxon>
        <taxon>Aspergillus</taxon>
        <taxon>Aspergillus subgen. Circumdati</taxon>
    </lineage>
</organism>
<keyword evidence="5" id="KW-1185">Reference proteome</keyword>
<dbReference type="GO" id="GO:0044550">
    <property type="term" value="P:secondary metabolite biosynthetic process"/>
    <property type="evidence" value="ECO:0007669"/>
    <property type="project" value="TreeGrafter"/>
</dbReference>
<dbReference type="Gene3D" id="3.30.70.3290">
    <property type="match status" value="1"/>
</dbReference>